<dbReference type="InterPro" id="IPR025737">
    <property type="entry name" value="FApF"/>
</dbReference>
<dbReference type="Pfam" id="PF13557">
    <property type="entry name" value="Phenol_MetA_deg"/>
    <property type="match status" value="1"/>
</dbReference>
<comment type="caution">
    <text evidence="1">The sequence shown here is derived from an EMBL/GenBank/DDBJ whole genome shotgun (WGS) entry which is preliminary data.</text>
</comment>
<evidence type="ECO:0000313" key="1">
    <source>
        <dbReference type="EMBL" id="TAA40963.1"/>
    </source>
</evidence>
<proteinExistence type="predicted"/>
<keyword evidence="2" id="KW-1185">Reference proteome</keyword>
<organism evidence="1 2">
    <name type="scientific">Corallincola spongiicola</name>
    <dbReference type="NCBI Taxonomy" id="2520508"/>
    <lineage>
        <taxon>Bacteria</taxon>
        <taxon>Pseudomonadati</taxon>
        <taxon>Pseudomonadota</taxon>
        <taxon>Gammaproteobacteria</taxon>
        <taxon>Alteromonadales</taxon>
        <taxon>Psychromonadaceae</taxon>
        <taxon>Corallincola</taxon>
    </lineage>
</organism>
<dbReference type="Proteomes" id="UP000292544">
    <property type="component" value="Unassembled WGS sequence"/>
</dbReference>
<reference evidence="2" key="1">
    <citation type="submission" date="2019-02" db="EMBL/GenBank/DDBJ databases">
        <title>Draft genome sequence of Muricauda sp. 176CP4-71.</title>
        <authorList>
            <person name="Park J.-S."/>
        </authorList>
    </citation>
    <scope>NUCLEOTIDE SEQUENCE [LARGE SCALE GENOMIC DNA]</scope>
    <source>
        <strain evidence="2">176GS2-150</strain>
    </source>
</reference>
<accession>A0ABY1WKV2</accession>
<evidence type="ECO:0000313" key="2">
    <source>
        <dbReference type="Proteomes" id="UP000292544"/>
    </source>
</evidence>
<dbReference type="EMBL" id="SHLY01000008">
    <property type="protein sequence ID" value="TAA40963.1"/>
    <property type="molecule type" value="Genomic_DNA"/>
</dbReference>
<name>A0ABY1WKV2_9GAMM</name>
<sequence length="334" mass="36871">MSLFCCAVLVKQWHGCQLLGMENRIVCSNKCWQGLFSLLILSGLCSPMSVQAEDLEPRRWAHLPINTNFLGAGYASTKADIDFDPVLKIEEAEATLDTWVAKYIRTFELFDKSARIGVAQGYQKGHWTGILDGEAASTSRDGATDTLVRFAVNLYGSPPLEGKEFVAYRKANPNETIVGAGISVQLPTGDYMSDKLINLGTNRYTLRPQIGAIHTRGQWSFESTARAVIYFDNDDFYGGKKLENDPLYVLSGHLIYTHRPGIWGSISAAYDYGAKPTVDGVEKDSRKEELLFAASVGIPINRHLGVKLGYIGSRTQRTTGVDTDSFVIGMSGYW</sequence>
<gene>
    <name evidence="1" type="ORF">EXY25_16790</name>
</gene>
<protein>
    <submittedName>
        <fullName evidence="1">Transporter</fullName>
    </submittedName>
</protein>